<comment type="caution">
    <text evidence="1">The sequence shown here is derived from an EMBL/GenBank/DDBJ whole genome shotgun (WGS) entry which is preliminary data.</text>
</comment>
<dbReference type="Proteomes" id="UP000786183">
    <property type="component" value="Unassembled WGS sequence"/>
</dbReference>
<protein>
    <submittedName>
        <fullName evidence="1">HIT family protein</fullName>
    </submittedName>
</protein>
<evidence type="ECO:0000313" key="2">
    <source>
        <dbReference type="Proteomes" id="UP000786183"/>
    </source>
</evidence>
<sequence>MNIYEDNFCYIKLNDSNIPWLIIYAKEKQKELSDNIQVSKHIFNLAIFIEKEMIDFFKPTKINHASFANYLTQAHWHIMARFSDDGFYPECMWGKKQSDILKDYTKNIDEFCNILKEKLKTFSQTSPQ</sequence>
<dbReference type="EMBL" id="JACGBB010000010">
    <property type="protein sequence ID" value="MBZ7987565.1"/>
    <property type="molecule type" value="Genomic_DNA"/>
</dbReference>
<evidence type="ECO:0000313" key="1">
    <source>
        <dbReference type="EMBL" id="MBZ7987565.1"/>
    </source>
</evidence>
<reference evidence="1 2" key="1">
    <citation type="submission" date="2020-07" db="EMBL/GenBank/DDBJ databases">
        <title>Transfer of Campylobacter canadensis to the novel genus Avispirillum gen. nov., that also includes two novel species recovered from migratory waterfowl: Avispirillum anseris sp. nov. and Avispirillum brantae sp. nov.</title>
        <authorList>
            <person name="Miller W.G."/>
            <person name="Chapman M.H."/>
            <person name="Yee E."/>
            <person name="Inglis G.D."/>
        </authorList>
    </citation>
    <scope>NUCLEOTIDE SEQUENCE [LARGE SCALE GENOMIC DNA]</scope>
    <source>
        <strain evidence="1 2">L283</strain>
    </source>
</reference>
<name>A0ABS7WS32_9BACT</name>
<dbReference type="RefSeq" id="WP_216657301.1">
    <property type="nucleotide sequence ID" value="NZ_CP035946.1"/>
</dbReference>
<proteinExistence type="predicted"/>
<gene>
    <name evidence="1" type="ORF">AVCANL283_05565</name>
</gene>
<organism evidence="1 2">
    <name type="scientific">Campylobacter canadensis</name>
    <dbReference type="NCBI Taxonomy" id="449520"/>
    <lineage>
        <taxon>Bacteria</taxon>
        <taxon>Pseudomonadati</taxon>
        <taxon>Campylobacterota</taxon>
        <taxon>Epsilonproteobacteria</taxon>
        <taxon>Campylobacterales</taxon>
        <taxon>Campylobacteraceae</taxon>
        <taxon>Campylobacter</taxon>
    </lineage>
</organism>
<keyword evidence="2" id="KW-1185">Reference proteome</keyword>
<accession>A0ABS7WS32</accession>